<accession>J9G8U6</accession>
<gene>
    <name evidence="1" type="ORF">EVA_08242</name>
</gene>
<dbReference type="AlphaFoldDB" id="J9G8U6"/>
<proteinExistence type="predicted"/>
<dbReference type="EMBL" id="AMCI01002090">
    <property type="protein sequence ID" value="EJX03652.1"/>
    <property type="molecule type" value="Genomic_DNA"/>
</dbReference>
<comment type="caution">
    <text evidence="1">The sequence shown here is derived from an EMBL/GenBank/DDBJ whole genome shotgun (WGS) entry which is preliminary data.</text>
</comment>
<reference evidence="1" key="1">
    <citation type="journal article" date="2012" name="PLoS ONE">
        <title>Gene sets for utilization of primary and secondary nutrition supplies in the distal gut of endangered iberian lynx.</title>
        <authorList>
            <person name="Alcaide M."/>
            <person name="Messina E."/>
            <person name="Richter M."/>
            <person name="Bargiela R."/>
            <person name="Peplies J."/>
            <person name="Huws S.A."/>
            <person name="Newbold C.J."/>
            <person name="Golyshin P.N."/>
            <person name="Simon M.A."/>
            <person name="Lopez G."/>
            <person name="Yakimov M.M."/>
            <person name="Ferrer M."/>
        </authorList>
    </citation>
    <scope>NUCLEOTIDE SEQUENCE</scope>
</reference>
<protein>
    <submittedName>
        <fullName evidence="1">Uncharacterized protein</fullName>
    </submittedName>
</protein>
<organism evidence="1">
    <name type="scientific">gut metagenome</name>
    <dbReference type="NCBI Taxonomy" id="749906"/>
    <lineage>
        <taxon>unclassified sequences</taxon>
        <taxon>metagenomes</taxon>
        <taxon>organismal metagenomes</taxon>
    </lineage>
</organism>
<sequence length="68" mass="7462">MSPISHAFGAFGTRLGHEMPLRTRPVFGFRGAEGRVSHTPEQGDGHGFRHRVRYARVASAQKATPSCE</sequence>
<name>J9G8U6_9ZZZZ</name>
<evidence type="ECO:0000313" key="1">
    <source>
        <dbReference type="EMBL" id="EJX03652.1"/>
    </source>
</evidence>